<name>A0ABR2G2F4_9ROSI</name>
<evidence type="ECO:0000313" key="3">
    <source>
        <dbReference type="Proteomes" id="UP001472677"/>
    </source>
</evidence>
<keyword evidence="3" id="KW-1185">Reference proteome</keyword>
<dbReference type="Proteomes" id="UP001472677">
    <property type="component" value="Unassembled WGS sequence"/>
</dbReference>
<evidence type="ECO:0000313" key="2">
    <source>
        <dbReference type="EMBL" id="KAK8593029.1"/>
    </source>
</evidence>
<accession>A0ABR2G2F4</accession>
<organism evidence="2 3">
    <name type="scientific">Hibiscus sabdariffa</name>
    <name type="common">roselle</name>
    <dbReference type="NCBI Taxonomy" id="183260"/>
    <lineage>
        <taxon>Eukaryota</taxon>
        <taxon>Viridiplantae</taxon>
        <taxon>Streptophyta</taxon>
        <taxon>Embryophyta</taxon>
        <taxon>Tracheophyta</taxon>
        <taxon>Spermatophyta</taxon>
        <taxon>Magnoliopsida</taxon>
        <taxon>eudicotyledons</taxon>
        <taxon>Gunneridae</taxon>
        <taxon>Pentapetalae</taxon>
        <taxon>rosids</taxon>
        <taxon>malvids</taxon>
        <taxon>Malvales</taxon>
        <taxon>Malvaceae</taxon>
        <taxon>Malvoideae</taxon>
        <taxon>Hibiscus</taxon>
    </lineage>
</organism>
<proteinExistence type="predicted"/>
<keyword evidence="1" id="KW-0472">Membrane</keyword>
<feature type="transmembrane region" description="Helical" evidence="1">
    <location>
        <begin position="7"/>
        <end position="24"/>
    </location>
</feature>
<keyword evidence="1" id="KW-1133">Transmembrane helix</keyword>
<keyword evidence="1" id="KW-0812">Transmembrane</keyword>
<protein>
    <submittedName>
        <fullName evidence="2">Uncharacterized protein</fullName>
    </submittedName>
</protein>
<feature type="transmembrane region" description="Helical" evidence="1">
    <location>
        <begin position="44"/>
        <end position="65"/>
    </location>
</feature>
<reference evidence="2 3" key="1">
    <citation type="journal article" date="2024" name="G3 (Bethesda)">
        <title>Genome assembly of Hibiscus sabdariffa L. provides insights into metabolisms of medicinal natural products.</title>
        <authorList>
            <person name="Kim T."/>
        </authorList>
    </citation>
    <scope>NUCLEOTIDE SEQUENCE [LARGE SCALE GENOMIC DNA]</scope>
    <source>
        <strain evidence="2">TK-2024</strain>
        <tissue evidence="2">Old leaves</tissue>
    </source>
</reference>
<gene>
    <name evidence="2" type="ORF">V6N12_045118</name>
</gene>
<dbReference type="EMBL" id="JBBPBM010000003">
    <property type="protein sequence ID" value="KAK8593029.1"/>
    <property type="molecule type" value="Genomic_DNA"/>
</dbReference>
<sequence>MPLTFEKFVLAETVFVSSYVLIVVSRCSTFPHTMFLWFTVSSRYFVLPALAILVFITLAWDTCFVDAEAIFGRWSFLSKILIQTDQSMITALLLSRFND</sequence>
<evidence type="ECO:0000256" key="1">
    <source>
        <dbReference type="SAM" id="Phobius"/>
    </source>
</evidence>
<comment type="caution">
    <text evidence="2">The sequence shown here is derived from an EMBL/GenBank/DDBJ whole genome shotgun (WGS) entry which is preliminary data.</text>
</comment>